<proteinExistence type="predicted"/>
<comment type="caution">
    <text evidence="1">The sequence shown here is derived from an EMBL/GenBank/DDBJ whole genome shotgun (WGS) entry which is preliminary data.</text>
</comment>
<organism evidence="1 2">
    <name type="scientific">Amphibalanus amphitrite</name>
    <name type="common">Striped barnacle</name>
    <name type="synonym">Balanus amphitrite</name>
    <dbReference type="NCBI Taxonomy" id="1232801"/>
    <lineage>
        <taxon>Eukaryota</taxon>
        <taxon>Metazoa</taxon>
        <taxon>Ecdysozoa</taxon>
        <taxon>Arthropoda</taxon>
        <taxon>Crustacea</taxon>
        <taxon>Multicrustacea</taxon>
        <taxon>Cirripedia</taxon>
        <taxon>Thoracica</taxon>
        <taxon>Thoracicalcarea</taxon>
        <taxon>Balanomorpha</taxon>
        <taxon>Balanoidea</taxon>
        <taxon>Balanidae</taxon>
        <taxon>Amphibalaninae</taxon>
        <taxon>Amphibalanus</taxon>
    </lineage>
</organism>
<name>A0A6A4WP69_AMPAM</name>
<dbReference type="EMBL" id="VIIS01000916">
    <property type="protein sequence ID" value="KAF0303761.1"/>
    <property type="molecule type" value="Genomic_DNA"/>
</dbReference>
<gene>
    <name evidence="1" type="ORF">FJT64_024299</name>
</gene>
<keyword evidence="2" id="KW-1185">Reference proteome</keyword>
<protein>
    <submittedName>
        <fullName evidence="1">Uncharacterized protein</fullName>
    </submittedName>
</protein>
<sequence>MFADDTSALCSGNTIAVARERAQLAATSLVSWGLKEQQLRAVANGYVRGALEHAAAAWLPATSKTNVELLDREMRAAAREVTGCIRSAPHHGVMAEAMTEAMKPRRHG</sequence>
<accession>A0A6A4WP69</accession>
<evidence type="ECO:0000313" key="2">
    <source>
        <dbReference type="Proteomes" id="UP000440578"/>
    </source>
</evidence>
<dbReference type="Proteomes" id="UP000440578">
    <property type="component" value="Unassembled WGS sequence"/>
</dbReference>
<dbReference type="AlphaFoldDB" id="A0A6A4WP69"/>
<reference evidence="1 2" key="1">
    <citation type="submission" date="2019-07" db="EMBL/GenBank/DDBJ databases">
        <title>Draft genome assembly of a fouling barnacle, Amphibalanus amphitrite (Darwin, 1854): The first reference genome for Thecostraca.</title>
        <authorList>
            <person name="Kim W."/>
        </authorList>
    </citation>
    <scope>NUCLEOTIDE SEQUENCE [LARGE SCALE GENOMIC DNA]</scope>
    <source>
        <strain evidence="1">SNU_AA5</strain>
        <tissue evidence="1">Soma without cirri and trophi</tissue>
    </source>
</reference>
<evidence type="ECO:0000313" key="1">
    <source>
        <dbReference type="EMBL" id="KAF0303761.1"/>
    </source>
</evidence>